<dbReference type="AlphaFoldDB" id="A0AAV5TI93"/>
<keyword evidence="2" id="KW-0732">Signal</keyword>
<dbReference type="Pfam" id="PF10326">
    <property type="entry name" value="7TM_GPCR_Str"/>
    <property type="match status" value="1"/>
</dbReference>
<evidence type="ECO:0000313" key="4">
    <source>
        <dbReference type="Proteomes" id="UP001432027"/>
    </source>
</evidence>
<protein>
    <recommendedName>
        <fullName evidence="5">G protein-coupled receptor</fullName>
    </recommendedName>
</protein>
<gene>
    <name evidence="3" type="ORF">PENTCL1PPCAC_16186</name>
</gene>
<keyword evidence="1" id="KW-0472">Membrane</keyword>
<feature type="non-terminal residue" evidence="3">
    <location>
        <position position="251"/>
    </location>
</feature>
<proteinExistence type="predicted"/>
<name>A0AAV5TI93_9BILA</name>
<feature type="chain" id="PRO_5043596341" description="G protein-coupled receptor" evidence="2">
    <location>
        <begin position="20"/>
        <end position="251"/>
    </location>
</feature>
<evidence type="ECO:0000313" key="3">
    <source>
        <dbReference type="EMBL" id="GMS94012.1"/>
    </source>
</evidence>
<dbReference type="EMBL" id="BTSX01000004">
    <property type="protein sequence ID" value="GMS94012.1"/>
    <property type="molecule type" value="Genomic_DNA"/>
</dbReference>
<feature type="transmembrane region" description="Helical" evidence="1">
    <location>
        <begin position="217"/>
        <end position="240"/>
    </location>
</feature>
<dbReference type="InterPro" id="IPR019428">
    <property type="entry name" value="7TM_GPCR_serpentine_rcpt_Str"/>
</dbReference>
<dbReference type="PANTHER" id="PTHR46178:SF9">
    <property type="entry name" value="SEVEN TM RECEPTOR"/>
    <property type="match status" value="1"/>
</dbReference>
<keyword evidence="4" id="KW-1185">Reference proteome</keyword>
<dbReference type="PANTHER" id="PTHR46178">
    <property type="entry name" value="SEVEN TM RECEPTOR"/>
    <property type="match status" value="1"/>
</dbReference>
<keyword evidence="1" id="KW-0812">Transmembrane</keyword>
<evidence type="ECO:0000256" key="2">
    <source>
        <dbReference type="SAM" id="SignalP"/>
    </source>
</evidence>
<keyword evidence="1" id="KW-1133">Transmembrane helix</keyword>
<sequence>MVLNLVLIFYLVRANIGQAARTYYVSCIITAILSFNSSLGILLTIDLPTMVDGKIIAIFYGPLLFNFPKWVNDCICVAFFAQVHTLWQIQMPGFLPTDEFRMQMAKSVFKIHGTNLSDFHVFGIPVSDENHYDAIDLALFDLTPSVLVSYALFTLSAIKIRARLHALGVTTSKRTVQMQRRFFLTQIAQVFMPLVLLSVPLGIFIVAILLGQDLRNFSVLVGIVMLQTPVYTALLLLAFVRKTATKRTTPQ</sequence>
<evidence type="ECO:0000256" key="1">
    <source>
        <dbReference type="SAM" id="Phobius"/>
    </source>
</evidence>
<reference evidence="3" key="1">
    <citation type="submission" date="2023-10" db="EMBL/GenBank/DDBJ databases">
        <title>Genome assembly of Pristionchus species.</title>
        <authorList>
            <person name="Yoshida K."/>
            <person name="Sommer R.J."/>
        </authorList>
    </citation>
    <scope>NUCLEOTIDE SEQUENCE</scope>
    <source>
        <strain evidence="3">RS0144</strain>
    </source>
</reference>
<evidence type="ECO:0008006" key="5">
    <source>
        <dbReference type="Google" id="ProtNLM"/>
    </source>
</evidence>
<accession>A0AAV5TI93</accession>
<feature type="transmembrane region" description="Helical" evidence="1">
    <location>
        <begin position="24"/>
        <end position="45"/>
    </location>
</feature>
<comment type="caution">
    <text evidence="3">The sequence shown here is derived from an EMBL/GenBank/DDBJ whole genome shotgun (WGS) entry which is preliminary data.</text>
</comment>
<dbReference type="Proteomes" id="UP001432027">
    <property type="component" value="Unassembled WGS sequence"/>
</dbReference>
<feature type="signal peptide" evidence="2">
    <location>
        <begin position="1"/>
        <end position="19"/>
    </location>
</feature>
<feature type="transmembrane region" description="Helical" evidence="1">
    <location>
        <begin position="182"/>
        <end position="211"/>
    </location>
</feature>
<organism evidence="3 4">
    <name type="scientific">Pristionchus entomophagus</name>
    <dbReference type="NCBI Taxonomy" id="358040"/>
    <lineage>
        <taxon>Eukaryota</taxon>
        <taxon>Metazoa</taxon>
        <taxon>Ecdysozoa</taxon>
        <taxon>Nematoda</taxon>
        <taxon>Chromadorea</taxon>
        <taxon>Rhabditida</taxon>
        <taxon>Rhabditina</taxon>
        <taxon>Diplogasteromorpha</taxon>
        <taxon>Diplogasteroidea</taxon>
        <taxon>Neodiplogasteridae</taxon>
        <taxon>Pristionchus</taxon>
    </lineage>
</organism>